<protein>
    <submittedName>
        <fullName evidence="1">Probable addiction module antidote protein</fullName>
    </submittedName>
</protein>
<keyword evidence="2" id="KW-1185">Reference proteome</keyword>
<name>A0ABY0Y660_9PSED</name>
<dbReference type="EMBL" id="FNTT01000001">
    <property type="protein sequence ID" value="SEC98086.1"/>
    <property type="molecule type" value="Genomic_DNA"/>
</dbReference>
<dbReference type="Proteomes" id="UP000183915">
    <property type="component" value="Unassembled WGS sequence"/>
</dbReference>
<accession>A0ABY0Y660</accession>
<evidence type="ECO:0000313" key="1">
    <source>
        <dbReference type="EMBL" id="SEC98086.1"/>
    </source>
</evidence>
<comment type="caution">
    <text evidence="1">The sequence shown here is derived from an EMBL/GenBank/DDBJ whole genome shotgun (WGS) entry which is preliminary data.</text>
</comment>
<reference evidence="1 2" key="1">
    <citation type="submission" date="2016-10" db="EMBL/GenBank/DDBJ databases">
        <authorList>
            <person name="Varghese N."/>
            <person name="Submissions S."/>
        </authorList>
    </citation>
    <scope>NUCLEOTIDE SEQUENCE [LARGE SCALE GENOMIC DNA]</scope>
    <source>
        <strain evidence="1 2">BS3780</strain>
    </source>
</reference>
<gene>
    <name evidence="1" type="ORF">SAMN04490188_0530</name>
</gene>
<dbReference type="InterPro" id="IPR014057">
    <property type="entry name" value="HI1420"/>
</dbReference>
<dbReference type="Pfam" id="PF21716">
    <property type="entry name" value="dnstrm_HI1420"/>
    <property type="match status" value="1"/>
</dbReference>
<evidence type="ECO:0000313" key="2">
    <source>
        <dbReference type="Proteomes" id="UP000183915"/>
    </source>
</evidence>
<proteinExistence type="predicted"/>
<sequence>MHRQKVDDITNGESVMVEKLTRFDAATYLNTYEEMVAYLVACFEEDAGDGILIRAALNDVAQAKGMMQATPNEDIEQSSTN</sequence>
<organism evidence="1 2">
    <name type="scientific">Pseudomonas kilonensis</name>
    <dbReference type="NCBI Taxonomy" id="132476"/>
    <lineage>
        <taxon>Bacteria</taxon>
        <taxon>Pseudomonadati</taxon>
        <taxon>Pseudomonadota</taxon>
        <taxon>Gammaproteobacteria</taxon>
        <taxon>Pseudomonadales</taxon>
        <taxon>Pseudomonadaceae</taxon>
        <taxon>Pseudomonas</taxon>
    </lineage>
</organism>